<dbReference type="STRING" id="196109.A0A136IM35"/>
<dbReference type="PANTHER" id="PTHR31632">
    <property type="entry name" value="IRON TRANSPORTER FTH1"/>
    <property type="match status" value="1"/>
</dbReference>
<comment type="subcellular location">
    <subcellularLocation>
        <location evidence="1">Membrane</location>
        <topology evidence="1">Multi-pass membrane protein</topology>
    </subcellularLocation>
</comment>
<keyword evidence="5 8" id="KW-1133">Transmembrane helix</keyword>
<keyword evidence="10" id="KW-1185">Reference proteome</keyword>
<evidence type="ECO:0000313" key="9">
    <source>
        <dbReference type="EMBL" id="KXJ86037.1"/>
    </source>
</evidence>
<keyword evidence="6 8" id="KW-0472">Membrane</keyword>
<keyword evidence="4 8" id="KW-0812">Transmembrane</keyword>
<accession>A0A136IM35</accession>
<dbReference type="OrthoDB" id="4364at2759"/>
<evidence type="ECO:0000313" key="10">
    <source>
        <dbReference type="Proteomes" id="UP000070501"/>
    </source>
</evidence>
<proteinExistence type="inferred from homology"/>
<evidence type="ECO:0000256" key="5">
    <source>
        <dbReference type="ARBA" id="ARBA00022989"/>
    </source>
</evidence>
<evidence type="ECO:0000256" key="8">
    <source>
        <dbReference type="SAM" id="Phobius"/>
    </source>
</evidence>
<dbReference type="PANTHER" id="PTHR31632:SF2">
    <property type="entry name" value="PLASMA MEMBRANE IRON PERMEASE"/>
    <property type="match status" value="1"/>
</dbReference>
<feature type="compositionally biased region" description="Low complexity" evidence="7">
    <location>
        <begin position="142"/>
        <end position="151"/>
    </location>
</feature>
<dbReference type="GO" id="GO:0015093">
    <property type="term" value="F:ferrous iron transmembrane transporter activity"/>
    <property type="evidence" value="ECO:0007669"/>
    <property type="project" value="TreeGrafter"/>
</dbReference>
<evidence type="ECO:0000256" key="4">
    <source>
        <dbReference type="ARBA" id="ARBA00022692"/>
    </source>
</evidence>
<dbReference type="EMBL" id="KQ964271">
    <property type="protein sequence ID" value="KXJ86037.1"/>
    <property type="molecule type" value="Genomic_DNA"/>
</dbReference>
<feature type="transmembrane region" description="Helical" evidence="8">
    <location>
        <begin position="194"/>
        <end position="213"/>
    </location>
</feature>
<dbReference type="InParanoid" id="A0A136IM35"/>
<evidence type="ECO:0000256" key="1">
    <source>
        <dbReference type="ARBA" id="ARBA00004141"/>
    </source>
</evidence>
<feature type="transmembrane region" description="Helical" evidence="8">
    <location>
        <begin position="51"/>
        <end position="74"/>
    </location>
</feature>
<name>A0A136IM35_9PEZI</name>
<feature type="transmembrane region" description="Helical" evidence="8">
    <location>
        <begin position="161"/>
        <end position="188"/>
    </location>
</feature>
<dbReference type="InterPro" id="IPR004923">
    <property type="entry name" value="FTR1/Fip1/EfeU"/>
</dbReference>
<dbReference type="Pfam" id="PF03239">
    <property type="entry name" value="FTR1"/>
    <property type="match status" value="1"/>
</dbReference>
<dbReference type="Proteomes" id="UP000070501">
    <property type="component" value="Unassembled WGS sequence"/>
</dbReference>
<evidence type="ECO:0000256" key="2">
    <source>
        <dbReference type="ARBA" id="ARBA00008333"/>
    </source>
</evidence>
<protein>
    <submittedName>
        <fullName evidence="9">Iron permease FTR1/Fip1/EfeU</fullName>
    </submittedName>
</protein>
<evidence type="ECO:0000256" key="3">
    <source>
        <dbReference type="ARBA" id="ARBA00022496"/>
    </source>
</evidence>
<keyword evidence="3" id="KW-0813">Transport</keyword>
<dbReference type="FunCoup" id="A0A136IM35">
    <property type="interactions" value="58"/>
</dbReference>
<sequence length="345" mass="38059">MPALFSVPVFFIIFRETLETSIIVSVLLAFLKQTLPAPSDAPLAARMRRQVWLGTLFGALICLVIAGAIVAVFYLTETDAWSSSEYYYEGAFALFASVIITITGAALLRINKLQDKWHVKLRQAIDEGDRRKKQQKRDARDSGASSSSSSSGWLGRWMSRYFMFVLPFITVLREGVEAVVFIAGVTFSAPAESVPLPVLVGLATGSFVGWLIYRTGSTSHLQLFLVAATCILYLVAAALFTRAVWFFDQQQWNNAVGGDAAEVGVGPGSYDIDRSVWHVNCCSPYIDGGGGWGVFNGLLGWQNSATYSSVIAYNAYWWAVIGGFVALRHREVKGHWPLMRKRKTV</sequence>
<organism evidence="9 10">
    <name type="scientific">Microdochium bolleyi</name>
    <dbReference type="NCBI Taxonomy" id="196109"/>
    <lineage>
        <taxon>Eukaryota</taxon>
        <taxon>Fungi</taxon>
        <taxon>Dikarya</taxon>
        <taxon>Ascomycota</taxon>
        <taxon>Pezizomycotina</taxon>
        <taxon>Sordariomycetes</taxon>
        <taxon>Xylariomycetidae</taxon>
        <taxon>Xylariales</taxon>
        <taxon>Microdochiaceae</taxon>
        <taxon>Microdochium</taxon>
    </lineage>
</organism>
<feature type="transmembrane region" description="Helical" evidence="8">
    <location>
        <begin position="225"/>
        <end position="247"/>
    </location>
</feature>
<keyword evidence="3" id="KW-0408">Iron</keyword>
<feature type="transmembrane region" description="Helical" evidence="8">
    <location>
        <begin position="86"/>
        <end position="108"/>
    </location>
</feature>
<feature type="transmembrane region" description="Helical" evidence="8">
    <location>
        <begin position="305"/>
        <end position="327"/>
    </location>
</feature>
<keyword evidence="3" id="KW-0410">Iron transport</keyword>
<evidence type="ECO:0000256" key="6">
    <source>
        <dbReference type="ARBA" id="ARBA00023136"/>
    </source>
</evidence>
<reference evidence="10" key="1">
    <citation type="submission" date="2016-02" db="EMBL/GenBank/DDBJ databases">
        <title>Draft genome sequence of Microdochium bolleyi, a fungal endophyte of beachgrass.</title>
        <authorList>
            <consortium name="DOE Joint Genome Institute"/>
            <person name="David A.S."/>
            <person name="May G."/>
            <person name="Haridas S."/>
            <person name="Lim J."/>
            <person name="Wang M."/>
            <person name="Labutti K."/>
            <person name="Lipzen A."/>
            <person name="Barry K."/>
            <person name="Grigoriev I.V."/>
        </authorList>
    </citation>
    <scope>NUCLEOTIDE SEQUENCE [LARGE SCALE GENOMIC DNA]</scope>
    <source>
        <strain evidence="10">J235TASD1</strain>
    </source>
</reference>
<feature type="compositionally biased region" description="Basic and acidic residues" evidence="7">
    <location>
        <begin position="128"/>
        <end position="141"/>
    </location>
</feature>
<comment type="similarity">
    <text evidence="2">Belongs to the oxidase-dependent Fe transporter (OFeT) (TC 9.A.10.1) family.</text>
</comment>
<evidence type="ECO:0000256" key="7">
    <source>
        <dbReference type="SAM" id="MobiDB-lite"/>
    </source>
</evidence>
<feature type="region of interest" description="Disordered" evidence="7">
    <location>
        <begin position="128"/>
        <end position="151"/>
    </location>
</feature>
<dbReference type="AlphaFoldDB" id="A0A136IM35"/>
<gene>
    <name evidence="9" type="ORF">Micbo1qcDRAFT_153479</name>
</gene>
<feature type="transmembrane region" description="Helical" evidence="8">
    <location>
        <begin position="12"/>
        <end position="31"/>
    </location>
</feature>
<keyword evidence="3" id="KW-0406">Ion transport</keyword>
<dbReference type="GO" id="GO:0033573">
    <property type="term" value="C:high-affinity iron permease complex"/>
    <property type="evidence" value="ECO:0007669"/>
    <property type="project" value="InterPro"/>
</dbReference>